<dbReference type="PANTHER" id="PTHR35566">
    <property type="entry name" value="BLR3599 PROTEIN"/>
    <property type="match status" value="1"/>
</dbReference>
<dbReference type="Pfam" id="PF05936">
    <property type="entry name" value="T6SS_VasE"/>
    <property type="match status" value="1"/>
</dbReference>
<comment type="caution">
    <text evidence="1">The sequence shown here is derived from an EMBL/GenBank/DDBJ whole genome shotgun (WGS) entry which is preliminary data.</text>
</comment>
<dbReference type="InterPro" id="IPR010263">
    <property type="entry name" value="T6SS_TssK"/>
</dbReference>
<dbReference type="Proteomes" id="UP001560296">
    <property type="component" value="Unassembled WGS sequence"/>
</dbReference>
<dbReference type="PANTHER" id="PTHR35566:SF1">
    <property type="entry name" value="TYPE VI SECRETION SYSTEM BASEPLATE COMPONENT TSSK1"/>
    <property type="match status" value="1"/>
</dbReference>
<dbReference type="EMBL" id="JBFTEG010000001">
    <property type="protein sequence ID" value="MEX6500632.1"/>
    <property type="molecule type" value="Genomic_DNA"/>
</dbReference>
<dbReference type="NCBIfam" id="TIGR03353">
    <property type="entry name" value="VI_chp_4"/>
    <property type="match status" value="1"/>
</dbReference>
<dbReference type="RefSeq" id="WP_369285545.1">
    <property type="nucleotide sequence ID" value="NZ_JBFTEG010000001.1"/>
</dbReference>
<accession>A0ABV3YR87</accession>
<name>A0ABV3YR87_9PSED</name>
<proteinExistence type="predicted"/>
<protein>
    <submittedName>
        <fullName evidence="1">Type VI secretion system baseplate subunit TssK</fullName>
    </submittedName>
</protein>
<keyword evidence="2" id="KW-1185">Reference proteome</keyword>
<evidence type="ECO:0000313" key="1">
    <source>
        <dbReference type="EMBL" id="MEX6500632.1"/>
    </source>
</evidence>
<sequence length="443" mass="47813">MAGIPDAICWHEGMQLLPQHFQLQGLRAETLSARQTTAAQPWFWGVDLLELDEAALSGGKVRVTALDAILPDGLPVGFDASSREALELDVKEAIDASIQGATTVFLAVAPLYRAGQLAPLGGRFRSLQGEPVPDLASGLFPEPISVWRADLRLVAESNKADSVCLPLVRIGKQGGGYARIDYVAPTSRVLPESLLGHKVAAVCARAREKCVFLAGRLRQAQQAGNDEDGEQIGRLLAAIWARLPEVEAALGSRIAHPAGLHQLLAGMAGSLCVLNPLAGVPAFKPLAYEELLSGFTEVLDWLNAALDLVRAGYRTLPFARDTHGFWIELPATEEPWQRMVIGLRMPAGAGERAAGQWLDSAIIASQPHIPTLARQRMHGLAQQPLSRSEQIAYSVGADTWLFSIQGDQEWFDPSQRLRILVPGGGAGVEPWEVLLFFTNSGEE</sequence>
<organism evidence="1 2">
    <name type="scientific">Pseudomonas zhanjiangensis</name>
    <dbReference type="NCBI Taxonomy" id="3239015"/>
    <lineage>
        <taxon>Bacteria</taxon>
        <taxon>Pseudomonadati</taxon>
        <taxon>Pseudomonadota</taxon>
        <taxon>Gammaproteobacteria</taxon>
        <taxon>Pseudomonadales</taxon>
        <taxon>Pseudomonadaceae</taxon>
        <taxon>Pseudomonas</taxon>
    </lineage>
</organism>
<evidence type="ECO:0000313" key="2">
    <source>
        <dbReference type="Proteomes" id="UP001560296"/>
    </source>
</evidence>
<gene>
    <name evidence="1" type="primary">tssK</name>
    <name evidence="1" type="ORF">AB5S05_01040</name>
</gene>
<reference evidence="1 2" key="1">
    <citation type="submission" date="2024-07" db="EMBL/GenBank/DDBJ databases">
        <authorList>
            <person name="Li M."/>
        </authorList>
    </citation>
    <scope>NUCLEOTIDE SEQUENCE [LARGE SCALE GENOMIC DNA]</scope>
    <source>
        <strain evidence="1 2">25A3E</strain>
    </source>
</reference>